<evidence type="ECO:0000313" key="2">
    <source>
        <dbReference type="Proteomes" id="UP000636661"/>
    </source>
</evidence>
<protein>
    <submittedName>
        <fullName evidence="1">Uncharacterized protein</fullName>
    </submittedName>
</protein>
<reference evidence="1" key="1">
    <citation type="journal article" date="2014" name="Int. J. Syst. Evol. Microbiol.">
        <title>Complete genome sequence of Corynebacterium casei LMG S-19264T (=DSM 44701T), isolated from a smear-ripened cheese.</title>
        <authorList>
            <consortium name="US DOE Joint Genome Institute (JGI-PGF)"/>
            <person name="Walter F."/>
            <person name="Albersmeier A."/>
            <person name="Kalinowski J."/>
            <person name="Ruckert C."/>
        </authorList>
    </citation>
    <scope>NUCLEOTIDE SEQUENCE</scope>
    <source>
        <strain evidence="1">JCM 4391</strain>
    </source>
</reference>
<name>A0A918I069_9ACTN</name>
<reference evidence="1" key="2">
    <citation type="submission" date="2020-09" db="EMBL/GenBank/DDBJ databases">
        <authorList>
            <person name="Sun Q."/>
            <person name="Ohkuma M."/>
        </authorList>
    </citation>
    <scope>NUCLEOTIDE SEQUENCE</scope>
    <source>
        <strain evidence="1">JCM 4391</strain>
    </source>
</reference>
<comment type="caution">
    <text evidence="1">The sequence shown here is derived from an EMBL/GenBank/DDBJ whole genome shotgun (WGS) entry which is preliminary data.</text>
</comment>
<gene>
    <name evidence="1" type="ORF">GCM10010274_43220</name>
</gene>
<sequence length="198" mass="22819">MKEATVTIASVELEAQISRLAELGLPLAAAITVDDLLYSLPRDMFEREPYEYLLSLLGAEVEREPWGRWFCDRAWSFDTECVYGPGAYVTIARNLCRIAGRPDAFTHLRDHVDLESGEAWLEYTIGGRRQRWTVEVCDDWADTLVVSYLMDDLEQQGRRFFQRDNGQSTHLYFLDEAAAHEMNELLDDRRPLVPVLGR</sequence>
<keyword evidence="2" id="KW-1185">Reference proteome</keyword>
<evidence type="ECO:0000313" key="1">
    <source>
        <dbReference type="EMBL" id="GGU49939.1"/>
    </source>
</evidence>
<dbReference type="AlphaFoldDB" id="A0A918I069"/>
<proteinExistence type="predicted"/>
<dbReference type="EMBL" id="BMTP01000011">
    <property type="protein sequence ID" value="GGU49939.1"/>
    <property type="molecule type" value="Genomic_DNA"/>
</dbReference>
<accession>A0A918I069</accession>
<dbReference type="Proteomes" id="UP000636661">
    <property type="component" value="Unassembled WGS sequence"/>
</dbReference>
<organism evidence="1 2">
    <name type="scientific">Streptomyces lavendofoliae</name>
    <dbReference type="NCBI Taxonomy" id="67314"/>
    <lineage>
        <taxon>Bacteria</taxon>
        <taxon>Bacillati</taxon>
        <taxon>Actinomycetota</taxon>
        <taxon>Actinomycetes</taxon>
        <taxon>Kitasatosporales</taxon>
        <taxon>Streptomycetaceae</taxon>
        <taxon>Streptomyces</taxon>
    </lineage>
</organism>